<dbReference type="PANTHER" id="PTHR16487">
    <property type="entry name" value="PPP4R2-RELATED PROTEIN"/>
    <property type="match status" value="1"/>
</dbReference>
<accession>A0A9P8I4X0</accession>
<evidence type="ECO:0000256" key="1">
    <source>
        <dbReference type="ARBA" id="ARBA00009207"/>
    </source>
</evidence>
<dbReference type="GO" id="GO:0030289">
    <property type="term" value="C:protein phosphatase 4 complex"/>
    <property type="evidence" value="ECO:0007669"/>
    <property type="project" value="InterPro"/>
</dbReference>
<feature type="compositionally biased region" description="Polar residues" evidence="2">
    <location>
        <begin position="295"/>
        <end position="320"/>
    </location>
</feature>
<dbReference type="OrthoDB" id="341898at2759"/>
<sequence>MDIRAEQASSSSKPHSTSFAIPTSCILQLIARDFPASSIPQSSIPLSANPAAPTPQLSITESEAPASQGATSTIESASGGSQKENVTPKSPRSPLSKPPVPPFSGSPIPFSSSDKPLATTTSDSLQPALQSHLTSIKDTLRNNFSRSPPHTIQRLAELILNPRKHYRTLPSYIRALDRVVSVSSGADIFPLPTATLPNIEGGGLLNGTGSIIGGGGSAGGLGSDESLGGALLTPIPWLQNTPALGQGEVRTESTEIVDGPNGAGSIETVSISMNGISSATPQRDAGAAAQGELLRQNQEAEAMPVSSNQASPSPQDSPTGTKGGFGSETALGQPADQVSSANGSGGTERDIE</sequence>
<proteinExistence type="inferred from homology"/>
<keyword evidence="4" id="KW-1185">Reference proteome</keyword>
<organism evidence="3 4">
    <name type="scientific">Glutinoglossum americanum</name>
    <dbReference type="NCBI Taxonomy" id="1670608"/>
    <lineage>
        <taxon>Eukaryota</taxon>
        <taxon>Fungi</taxon>
        <taxon>Dikarya</taxon>
        <taxon>Ascomycota</taxon>
        <taxon>Pezizomycotina</taxon>
        <taxon>Geoglossomycetes</taxon>
        <taxon>Geoglossales</taxon>
        <taxon>Geoglossaceae</taxon>
        <taxon>Glutinoglossum</taxon>
    </lineage>
</organism>
<dbReference type="PANTHER" id="PTHR16487:SF0">
    <property type="entry name" value="PROTEIN PHOSPHATASE 4 REGULATORY SUBUNIT 2-RELATED"/>
    <property type="match status" value="1"/>
</dbReference>
<protein>
    <submittedName>
        <fullName evidence="3">Uncharacterized protein</fullName>
    </submittedName>
</protein>
<dbReference type="EMBL" id="JAGHQL010000201">
    <property type="protein sequence ID" value="KAH0536510.1"/>
    <property type="molecule type" value="Genomic_DNA"/>
</dbReference>
<dbReference type="GO" id="GO:0005634">
    <property type="term" value="C:nucleus"/>
    <property type="evidence" value="ECO:0007669"/>
    <property type="project" value="TreeGrafter"/>
</dbReference>
<feature type="region of interest" description="Disordered" evidence="2">
    <location>
        <begin position="276"/>
        <end position="352"/>
    </location>
</feature>
<evidence type="ECO:0000256" key="2">
    <source>
        <dbReference type="SAM" id="MobiDB-lite"/>
    </source>
</evidence>
<dbReference type="InterPro" id="IPR015267">
    <property type="entry name" value="PPP4R2"/>
</dbReference>
<comment type="similarity">
    <text evidence="1">Belongs to the PPP4R2 family.</text>
</comment>
<feature type="compositionally biased region" description="Polar residues" evidence="2">
    <location>
        <begin position="68"/>
        <end position="87"/>
    </location>
</feature>
<evidence type="ECO:0000313" key="3">
    <source>
        <dbReference type="EMBL" id="KAH0536510.1"/>
    </source>
</evidence>
<dbReference type="AlphaFoldDB" id="A0A9P8I4X0"/>
<reference evidence="3" key="1">
    <citation type="submission" date="2021-03" db="EMBL/GenBank/DDBJ databases">
        <title>Comparative genomics and phylogenomic investigation of the class Geoglossomycetes provide insights into ecological specialization and systematics.</title>
        <authorList>
            <person name="Melie T."/>
            <person name="Pirro S."/>
            <person name="Miller A.N."/>
            <person name="Quandt A."/>
        </authorList>
    </citation>
    <scope>NUCLEOTIDE SEQUENCE</scope>
    <source>
        <strain evidence="3">GBOQ0MN5Z8</strain>
    </source>
</reference>
<evidence type="ECO:0000313" key="4">
    <source>
        <dbReference type="Proteomes" id="UP000698800"/>
    </source>
</evidence>
<comment type="caution">
    <text evidence="3">The sequence shown here is derived from an EMBL/GenBank/DDBJ whole genome shotgun (WGS) entry which is preliminary data.</text>
</comment>
<feature type="region of interest" description="Disordered" evidence="2">
    <location>
        <begin position="38"/>
        <end position="126"/>
    </location>
</feature>
<name>A0A9P8I4X0_9PEZI</name>
<gene>
    <name evidence="3" type="ORF">FGG08_006635</name>
</gene>
<dbReference type="GO" id="GO:0019888">
    <property type="term" value="F:protein phosphatase regulator activity"/>
    <property type="evidence" value="ECO:0007669"/>
    <property type="project" value="InterPro"/>
</dbReference>
<dbReference type="GO" id="GO:0005737">
    <property type="term" value="C:cytoplasm"/>
    <property type="evidence" value="ECO:0007669"/>
    <property type="project" value="TreeGrafter"/>
</dbReference>
<dbReference type="Proteomes" id="UP000698800">
    <property type="component" value="Unassembled WGS sequence"/>
</dbReference>
<dbReference type="Pfam" id="PF09184">
    <property type="entry name" value="PPP4R2"/>
    <property type="match status" value="1"/>
</dbReference>